<evidence type="ECO:0000256" key="2">
    <source>
        <dbReference type="SAM" id="MobiDB-lite"/>
    </source>
</evidence>
<evidence type="ECO:0000256" key="1">
    <source>
        <dbReference type="SAM" id="Coils"/>
    </source>
</evidence>
<proteinExistence type="predicted"/>
<evidence type="ECO:0000313" key="3">
    <source>
        <dbReference type="EMBL" id="CAB3370239.1"/>
    </source>
</evidence>
<name>A0A8S1CIR9_9INSE</name>
<feature type="coiled-coil region" evidence="1">
    <location>
        <begin position="128"/>
        <end position="162"/>
    </location>
</feature>
<accession>A0A8S1CIR9</accession>
<feature type="compositionally biased region" description="Basic and acidic residues" evidence="2">
    <location>
        <begin position="195"/>
        <end position="205"/>
    </location>
</feature>
<dbReference type="Proteomes" id="UP000494165">
    <property type="component" value="Unassembled WGS sequence"/>
</dbReference>
<feature type="coiled-coil region" evidence="1">
    <location>
        <begin position="36"/>
        <end position="63"/>
    </location>
</feature>
<dbReference type="EMBL" id="CADEPI010000051">
    <property type="protein sequence ID" value="CAB3370239.1"/>
    <property type="molecule type" value="Genomic_DNA"/>
</dbReference>
<dbReference type="InterPro" id="IPR019323">
    <property type="entry name" value="ELKS/CAST"/>
</dbReference>
<protein>
    <submittedName>
        <fullName evidence="3">Uncharacterized protein</fullName>
    </submittedName>
</protein>
<dbReference type="Pfam" id="PF10174">
    <property type="entry name" value="Cast"/>
    <property type="match status" value="1"/>
</dbReference>
<organism evidence="3 4">
    <name type="scientific">Cloeon dipterum</name>
    <dbReference type="NCBI Taxonomy" id="197152"/>
    <lineage>
        <taxon>Eukaryota</taxon>
        <taxon>Metazoa</taxon>
        <taxon>Ecdysozoa</taxon>
        <taxon>Arthropoda</taxon>
        <taxon>Hexapoda</taxon>
        <taxon>Insecta</taxon>
        <taxon>Pterygota</taxon>
        <taxon>Palaeoptera</taxon>
        <taxon>Ephemeroptera</taxon>
        <taxon>Pisciforma</taxon>
        <taxon>Baetidae</taxon>
        <taxon>Cloeon</taxon>
    </lineage>
</organism>
<dbReference type="OrthoDB" id="2019763at2759"/>
<feature type="region of interest" description="Disordered" evidence="2">
    <location>
        <begin position="194"/>
        <end position="223"/>
    </location>
</feature>
<sequence>MKIGSAAAYSLYSSERTDNDHIEELQEALRESVRITVQEEQKRHELASKVDALEKKIRSLQSAKSERCSTCRPLLSQIPALQQKLENVLRERRSHLEDLLHMKQEALEAALSEKDAHLALLEVSGVKNAFQAEQLERLKSDRARLKLRLQFETEQAARLIQQFSEEETAMSHEQLSSSPSSHLLLDMLLTEQTDGDLHDVDHMEPDSLDESSSQQESVMYEKN</sequence>
<reference evidence="3 4" key="1">
    <citation type="submission" date="2020-04" db="EMBL/GenBank/DDBJ databases">
        <authorList>
            <person name="Alioto T."/>
            <person name="Alioto T."/>
            <person name="Gomez Garrido J."/>
        </authorList>
    </citation>
    <scope>NUCLEOTIDE SEQUENCE [LARGE SCALE GENOMIC DNA]</scope>
</reference>
<dbReference type="AlphaFoldDB" id="A0A8S1CIR9"/>
<keyword evidence="4" id="KW-1185">Reference proteome</keyword>
<keyword evidence="1" id="KW-0175">Coiled coil</keyword>
<gene>
    <name evidence="3" type="ORF">CLODIP_2_CD00267</name>
</gene>
<evidence type="ECO:0000313" key="4">
    <source>
        <dbReference type="Proteomes" id="UP000494165"/>
    </source>
</evidence>
<comment type="caution">
    <text evidence="3">The sequence shown here is derived from an EMBL/GenBank/DDBJ whole genome shotgun (WGS) entry which is preliminary data.</text>
</comment>